<evidence type="ECO:0000256" key="2">
    <source>
        <dbReference type="SAM" id="SignalP"/>
    </source>
</evidence>
<evidence type="ECO:0000313" key="4">
    <source>
        <dbReference type="Proteomes" id="UP000199495"/>
    </source>
</evidence>
<feature type="compositionally biased region" description="Acidic residues" evidence="1">
    <location>
        <begin position="43"/>
        <end position="55"/>
    </location>
</feature>
<dbReference type="Proteomes" id="UP000199495">
    <property type="component" value="Unassembled WGS sequence"/>
</dbReference>
<proteinExistence type="predicted"/>
<dbReference type="EMBL" id="FNCS01000006">
    <property type="protein sequence ID" value="SDG70260.1"/>
    <property type="molecule type" value="Genomic_DNA"/>
</dbReference>
<accession>A0A1G7WGD6</accession>
<dbReference type="RefSeq" id="WP_090596473.1">
    <property type="nucleotide sequence ID" value="NZ_FNCS01000006.1"/>
</dbReference>
<feature type="chain" id="PRO_5011455348" evidence="2">
    <location>
        <begin position="19"/>
        <end position="176"/>
    </location>
</feature>
<organism evidence="3 4">
    <name type="scientific">Pelagibacterium luteolum</name>
    <dbReference type="NCBI Taxonomy" id="440168"/>
    <lineage>
        <taxon>Bacteria</taxon>
        <taxon>Pseudomonadati</taxon>
        <taxon>Pseudomonadota</taxon>
        <taxon>Alphaproteobacteria</taxon>
        <taxon>Hyphomicrobiales</taxon>
        <taxon>Devosiaceae</taxon>
        <taxon>Pelagibacterium</taxon>
    </lineage>
</organism>
<keyword evidence="4" id="KW-1185">Reference proteome</keyword>
<evidence type="ECO:0000256" key="1">
    <source>
        <dbReference type="SAM" id="MobiDB-lite"/>
    </source>
</evidence>
<dbReference type="PROSITE" id="PS51257">
    <property type="entry name" value="PROKAR_LIPOPROTEIN"/>
    <property type="match status" value="1"/>
</dbReference>
<dbReference type="AlphaFoldDB" id="A0A1G7WGD6"/>
<gene>
    <name evidence="3" type="ORF">SAMN04487974_10696</name>
</gene>
<name>A0A1G7WGD6_9HYPH</name>
<evidence type="ECO:0000313" key="3">
    <source>
        <dbReference type="EMBL" id="SDG70260.1"/>
    </source>
</evidence>
<reference evidence="3 4" key="1">
    <citation type="submission" date="2016-10" db="EMBL/GenBank/DDBJ databases">
        <authorList>
            <person name="de Groot N.N."/>
        </authorList>
    </citation>
    <scope>NUCLEOTIDE SEQUENCE [LARGE SCALE GENOMIC DNA]</scope>
    <source>
        <strain evidence="3 4">CGMCC 1.10267</strain>
    </source>
</reference>
<sequence length="176" mass="18782">MNAKLLLPFAAVSMLALAACENRTEAPAVPDPDAGNPNTASEAVEDIDTTDEVMSPEELQQRREEIEAEAQQTFESIMEDTQQAGDNLVEMGNNAMDSISNSVDTASDALATQIDALVENAAEVRDDNMTDAQKLQVVTNVRNTAEEAARALGRTEAEIIAAGDSAEQRTRAVMGL</sequence>
<dbReference type="OrthoDB" id="7960473at2"/>
<feature type="signal peptide" evidence="2">
    <location>
        <begin position="1"/>
        <end position="18"/>
    </location>
</feature>
<keyword evidence="2" id="KW-0732">Signal</keyword>
<protein>
    <submittedName>
        <fullName evidence="3">Uncharacterized protein</fullName>
    </submittedName>
</protein>
<feature type="region of interest" description="Disordered" evidence="1">
    <location>
        <begin position="26"/>
        <end position="57"/>
    </location>
</feature>